<dbReference type="Pfam" id="PF09980">
    <property type="entry name" value="DUF2214"/>
    <property type="match status" value="1"/>
</dbReference>
<keyword evidence="1" id="KW-0812">Transmembrane</keyword>
<dbReference type="STRING" id="1524460.IX84_09875"/>
<keyword evidence="1" id="KW-0472">Membrane</keyword>
<dbReference type="InterPro" id="IPR018706">
    <property type="entry name" value="DUF2214_membrane"/>
</dbReference>
<dbReference type="Proteomes" id="UP000029736">
    <property type="component" value="Unassembled WGS sequence"/>
</dbReference>
<evidence type="ECO:0000313" key="3">
    <source>
        <dbReference type="Proteomes" id="UP000029736"/>
    </source>
</evidence>
<evidence type="ECO:0000256" key="1">
    <source>
        <dbReference type="SAM" id="Phobius"/>
    </source>
</evidence>
<name>A0A098S7Q1_9BACT</name>
<gene>
    <name evidence="2" type="ORF">IX84_09875</name>
</gene>
<evidence type="ECO:0008006" key="4">
    <source>
        <dbReference type="Google" id="ProtNLM"/>
    </source>
</evidence>
<evidence type="ECO:0000313" key="2">
    <source>
        <dbReference type="EMBL" id="KGE88131.1"/>
    </source>
</evidence>
<keyword evidence="1" id="KW-1133">Transmembrane helix</keyword>
<reference evidence="2 3" key="1">
    <citation type="journal article" date="2014" name="Int. J. Syst. Evol. Microbiol.">
        <title>Phaeodactylibacter xiamenensis gen. nov., sp. nov., a member of the family Saprospiraceae isolated from the marine alga Phaeodactylum tricornutum.</title>
        <authorList>
            <person name="Chen Z.Jr."/>
            <person name="Lei X."/>
            <person name="Lai Q."/>
            <person name="Li Y."/>
            <person name="Zhang B."/>
            <person name="Zhang J."/>
            <person name="Zhang H."/>
            <person name="Yang L."/>
            <person name="Zheng W."/>
            <person name="Tian Y."/>
            <person name="Yu Z."/>
            <person name="Xu H.Jr."/>
            <person name="Zheng T."/>
        </authorList>
    </citation>
    <scope>NUCLEOTIDE SEQUENCE [LARGE SCALE GENOMIC DNA]</scope>
    <source>
        <strain evidence="2 3">KD52</strain>
    </source>
</reference>
<feature type="transmembrane region" description="Helical" evidence="1">
    <location>
        <begin position="41"/>
        <end position="65"/>
    </location>
</feature>
<dbReference type="AlphaFoldDB" id="A0A098S7Q1"/>
<feature type="transmembrane region" description="Helical" evidence="1">
    <location>
        <begin position="77"/>
        <end position="101"/>
    </location>
</feature>
<organism evidence="2 3">
    <name type="scientific">Phaeodactylibacter xiamenensis</name>
    <dbReference type="NCBI Taxonomy" id="1524460"/>
    <lineage>
        <taxon>Bacteria</taxon>
        <taxon>Pseudomonadati</taxon>
        <taxon>Bacteroidota</taxon>
        <taxon>Saprospiria</taxon>
        <taxon>Saprospirales</taxon>
        <taxon>Haliscomenobacteraceae</taxon>
        <taxon>Phaeodactylibacter</taxon>
    </lineage>
</organism>
<keyword evidence="3" id="KW-1185">Reference proteome</keyword>
<feature type="transmembrane region" description="Helical" evidence="1">
    <location>
        <begin position="6"/>
        <end position="29"/>
    </location>
</feature>
<dbReference type="OrthoDB" id="826511at2"/>
<sequence>MIAEAFARYFHFISILTMSFAIAGEAWLIRPRLQRRTVQQLFVLDGVYGLSALAIVGVGLLLWFGVGKPAEYYTSNWLFHLKLGLFTALGLLSIFPTVFFFKNRKGEETDWVEIPARIRLMIRLELALLFFIPLCATLMARGFGQMSG</sequence>
<dbReference type="EMBL" id="JPOS01000020">
    <property type="protein sequence ID" value="KGE88131.1"/>
    <property type="molecule type" value="Genomic_DNA"/>
</dbReference>
<feature type="transmembrane region" description="Helical" evidence="1">
    <location>
        <begin position="122"/>
        <end position="143"/>
    </location>
</feature>
<proteinExistence type="predicted"/>
<dbReference type="RefSeq" id="WP_044219736.1">
    <property type="nucleotide sequence ID" value="NZ_JBKAGJ010000028.1"/>
</dbReference>
<accession>A0A098S7Q1</accession>
<comment type="caution">
    <text evidence="2">The sequence shown here is derived from an EMBL/GenBank/DDBJ whole genome shotgun (WGS) entry which is preliminary data.</text>
</comment>
<protein>
    <recommendedName>
        <fullName evidence="4">DUF2214 domain-containing protein</fullName>
    </recommendedName>
</protein>